<sequence>MKKVLIAEDSSVIQNLAKKILEFQNFEIHSVKNGQQVLDAMEKEDFDILLLDINMPVMDGMDCARAVRGLADAEKANIPIIAITGNARNYTMDDFKSAGFNDMLAKPLNFDALVAQVKALTEK</sequence>
<dbReference type="Pfam" id="PF00072">
    <property type="entry name" value="Response_reg"/>
    <property type="match status" value="1"/>
</dbReference>
<dbReference type="EMBL" id="JASHIF010000007">
    <property type="protein sequence ID" value="MDI9859248.1"/>
    <property type="molecule type" value="Genomic_DNA"/>
</dbReference>
<organism evidence="5 6">
    <name type="scientific">Flectobacillus roseus</name>
    <dbReference type="NCBI Taxonomy" id="502259"/>
    <lineage>
        <taxon>Bacteria</taxon>
        <taxon>Pseudomonadati</taxon>
        <taxon>Bacteroidota</taxon>
        <taxon>Cytophagia</taxon>
        <taxon>Cytophagales</taxon>
        <taxon>Flectobacillaceae</taxon>
        <taxon>Flectobacillus</taxon>
    </lineage>
</organism>
<evidence type="ECO:0000256" key="2">
    <source>
        <dbReference type="ARBA" id="ARBA00023012"/>
    </source>
</evidence>
<reference evidence="5 6" key="1">
    <citation type="submission" date="2023-05" db="EMBL/GenBank/DDBJ databases">
        <title>Novel species of genus Flectobacillus isolated from stream in China.</title>
        <authorList>
            <person name="Lu H."/>
        </authorList>
    </citation>
    <scope>NUCLEOTIDE SEQUENCE [LARGE SCALE GENOMIC DNA]</scope>
    <source>
        <strain evidence="5 6">KCTC 42575</strain>
    </source>
</reference>
<feature type="modified residue" description="4-aspartylphosphate" evidence="3">
    <location>
        <position position="52"/>
    </location>
</feature>
<evidence type="ECO:0000256" key="1">
    <source>
        <dbReference type="ARBA" id="ARBA00022553"/>
    </source>
</evidence>
<proteinExistence type="predicted"/>
<keyword evidence="2" id="KW-0902">Two-component regulatory system</keyword>
<dbReference type="PANTHER" id="PTHR45339:SF1">
    <property type="entry name" value="HYBRID SIGNAL TRANSDUCTION HISTIDINE KINASE J"/>
    <property type="match status" value="1"/>
</dbReference>
<dbReference type="SMART" id="SM00448">
    <property type="entry name" value="REC"/>
    <property type="match status" value="1"/>
</dbReference>
<gene>
    <name evidence="5" type="ORF">QM524_08515</name>
</gene>
<evidence type="ECO:0000259" key="4">
    <source>
        <dbReference type="PROSITE" id="PS50110"/>
    </source>
</evidence>
<feature type="domain" description="Response regulatory" evidence="4">
    <location>
        <begin position="3"/>
        <end position="121"/>
    </location>
</feature>
<protein>
    <submittedName>
        <fullName evidence="5">Response regulator</fullName>
    </submittedName>
</protein>
<evidence type="ECO:0000313" key="6">
    <source>
        <dbReference type="Proteomes" id="UP001236507"/>
    </source>
</evidence>
<accession>A0ABT6Y6P9</accession>
<dbReference type="InterPro" id="IPR001789">
    <property type="entry name" value="Sig_transdc_resp-reg_receiver"/>
</dbReference>
<keyword evidence="1 3" id="KW-0597">Phosphoprotein</keyword>
<dbReference type="Proteomes" id="UP001236507">
    <property type="component" value="Unassembled WGS sequence"/>
</dbReference>
<dbReference type="SUPFAM" id="SSF52172">
    <property type="entry name" value="CheY-like"/>
    <property type="match status" value="1"/>
</dbReference>
<dbReference type="PROSITE" id="PS50110">
    <property type="entry name" value="RESPONSE_REGULATORY"/>
    <property type="match status" value="1"/>
</dbReference>
<keyword evidence="6" id="KW-1185">Reference proteome</keyword>
<dbReference type="RefSeq" id="WP_095167395.1">
    <property type="nucleotide sequence ID" value="NZ_JASHIF010000007.1"/>
</dbReference>
<dbReference type="PANTHER" id="PTHR45339">
    <property type="entry name" value="HYBRID SIGNAL TRANSDUCTION HISTIDINE KINASE J"/>
    <property type="match status" value="1"/>
</dbReference>
<evidence type="ECO:0000256" key="3">
    <source>
        <dbReference type="PROSITE-ProRule" id="PRU00169"/>
    </source>
</evidence>
<dbReference type="InterPro" id="IPR011006">
    <property type="entry name" value="CheY-like_superfamily"/>
</dbReference>
<evidence type="ECO:0000313" key="5">
    <source>
        <dbReference type="EMBL" id="MDI9859248.1"/>
    </source>
</evidence>
<dbReference type="Gene3D" id="3.40.50.2300">
    <property type="match status" value="1"/>
</dbReference>
<dbReference type="CDD" id="cd17546">
    <property type="entry name" value="REC_hyHK_CKI1_RcsC-like"/>
    <property type="match status" value="1"/>
</dbReference>
<comment type="caution">
    <text evidence="5">The sequence shown here is derived from an EMBL/GenBank/DDBJ whole genome shotgun (WGS) entry which is preliminary data.</text>
</comment>
<name>A0ABT6Y6P9_9BACT</name>